<evidence type="ECO:0000313" key="3">
    <source>
        <dbReference type="EMBL" id="KAJ1646042.1"/>
    </source>
</evidence>
<dbReference type="InterPro" id="IPR000300">
    <property type="entry name" value="IPPc"/>
</dbReference>
<evidence type="ECO:0000256" key="1">
    <source>
        <dbReference type="SAM" id="MobiDB-lite"/>
    </source>
</evidence>
<dbReference type="InterPro" id="IPR036691">
    <property type="entry name" value="Endo/exonu/phosph_ase_sf"/>
</dbReference>
<feature type="compositionally biased region" description="Low complexity" evidence="1">
    <location>
        <begin position="134"/>
        <end position="144"/>
    </location>
</feature>
<protein>
    <recommendedName>
        <fullName evidence="2">Inositol polyphosphate-related phosphatase domain-containing protein</fullName>
    </recommendedName>
</protein>
<feature type="region of interest" description="Disordered" evidence="1">
    <location>
        <begin position="1"/>
        <end position="97"/>
    </location>
</feature>
<feature type="compositionally biased region" description="Low complexity" evidence="1">
    <location>
        <begin position="49"/>
        <end position="86"/>
    </location>
</feature>
<evidence type="ECO:0000313" key="4">
    <source>
        <dbReference type="Proteomes" id="UP001145021"/>
    </source>
</evidence>
<dbReference type="SMART" id="SM00128">
    <property type="entry name" value="IPPc"/>
    <property type="match status" value="1"/>
</dbReference>
<dbReference type="GO" id="GO:0046856">
    <property type="term" value="P:phosphatidylinositol dephosphorylation"/>
    <property type="evidence" value="ECO:0007669"/>
    <property type="project" value="InterPro"/>
</dbReference>
<proteinExistence type="predicted"/>
<dbReference type="SUPFAM" id="SSF56219">
    <property type="entry name" value="DNase I-like"/>
    <property type="match status" value="1"/>
</dbReference>
<keyword evidence="4" id="KW-1185">Reference proteome</keyword>
<evidence type="ECO:0000259" key="2">
    <source>
        <dbReference type="SMART" id="SM00128"/>
    </source>
</evidence>
<dbReference type="PANTHER" id="PTHR11200:SF240">
    <property type="entry name" value="INOSITOL POLYPHOSPHATE 5-PHOSPHATASE C9G1.10C-RELATED"/>
    <property type="match status" value="1"/>
</dbReference>
<dbReference type="SUPFAM" id="SSF50998">
    <property type="entry name" value="Quinoprotein alcohol dehydrogenase-like"/>
    <property type="match status" value="1"/>
</dbReference>
<dbReference type="Gene3D" id="3.60.10.10">
    <property type="entry name" value="Endonuclease/exonuclease/phosphatase"/>
    <property type="match status" value="1"/>
</dbReference>
<feature type="compositionally biased region" description="Pro residues" evidence="1">
    <location>
        <begin position="210"/>
        <end position="223"/>
    </location>
</feature>
<dbReference type="AlphaFoldDB" id="A0A9W7XJM5"/>
<dbReference type="Pfam" id="PF22669">
    <property type="entry name" value="Exo_endo_phos2"/>
    <property type="match status" value="2"/>
</dbReference>
<comment type="caution">
    <text evidence="3">The sequence shown here is derived from an EMBL/GenBank/DDBJ whole genome shotgun (WGS) entry which is preliminary data.</text>
</comment>
<dbReference type="GO" id="GO:0004439">
    <property type="term" value="F:phosphatidylinositol-4,5-bisphosphate 5-phosphatase activity"/>
    <property type="evidence" value="ECO:0007669"/>
    <property type="project" value="TreeGrafter"/>
</dbReference>
<feature type="region of interest" description="Disordered" evidence="1">
    <location>
        <begin position="110"/>
        <end position="261"/>
    </location>
</feature>
<feature type="compositionally biased region" description="Polar residues" evidence="1">
    <location>
        <begin position="249"/>
        <end position="261"/>
    </location>
</feature>
<feature type="compositionally biased region" description="Low complexity" evidence="1">
    <location>
        <begin position="157"/>
        <end position="168"/>
    </location>
</feature>
<dbReference type="Proteomes" id="UP001145021">
    <property type="component" value="Unassembled WGS sequence"/>
</dbReference>
<dbReference type="InterPro" id="IPR046985">
    <property type="entry name" value="IP5"/>
</dbReference>
<sequence>MQGDDDTESESALPKTLAERIAMLGLDKPSGSGNGNGSRESLYRERPRPALAAKPPALRAAGSAGGLRISGADVQPQQQQQPQASESESEESVFSATSVRDRIQSLYLSNSDVAANPFASPELAGGLDETPVSPMAAMPPAAIASFGRRATDASVRSSQSMPPQSQSQHRLSRLPPPPPPPPPPKPAGIAGSRSPTAIGSHFAGARGSSLPPPPPPPPPPPAPANGSATKRIGLPPPPPPPPPPVPPISTASATLSRAHTQIRSTRSALDFSSDVAMRPIVLSFAASNRRPPSLGAPPFLSLDGASGAAGSGSVVSCMGGAYAVVVSQARLVCTRIETGEVCALHNAPGPDERFTSVAPVQAGGDVQAECARVWASTSAGRVVVANTHSAGAYTEALAVGGVSAGIACLLAGGVGEIWTMREDGSCEVWRDRSAGGGGGPDVQAAAAAALTPLRRFSLGPELSAMRRPPSARTAATLYGRELWVAGTRGVWVFDTMRTGSTGAAHTVAQASLAAGDAALTCLASNVAFLSEAHVAARGLVFGGTDDGHLVVWRAASYARWRTLDFSDGRADCRVTAVACASARWLWVGFATGRLAVVDIGSDDAAQWAVAKAWMPAESAVAALHVDWTPMLTPRARVQVASVHANGSLFYWDGALTLDHQSAALRLRTRDFATSRDLAVHVHSWNAGAVKPETLGADLVRWLNADGSLPAPDIVVLGLQEVVDLESKTLTARSLWQTTTAKNKIRGADISKRYGRWRSALESALARGAAFAEPFRVIETQSLVGLFICVLARDDVVRRVRAVDVAHVKTGMGGLHGNKGAVAVRLVVDDSALCFVNAHLAAGESPRNNAARVAHCASIVQGLAFSRPVPEIVSATGAQGLPPELANVALDAMVDGGDGTRFFDHAICFFSGDLNFRLRMARALAERCIESGDLDPLLRNDQLLPLIAGENTSLAVPAVQEQPQTETLYSAFYASDSDPEPDAEVPAQASATASGSTGFVLRAFREMPITFRPTYKYDVGTDRYDSSEKRRTPAWCDRVLFRPRGFRDIQQPAHPFQGEGDLQGQINPQIYRRQEDCRLSDHRPISATFAVKIKLIDREARARVAAEICAQYESSDAVELARMAKLLWISRHTDSMAKAVEFLDRSNGDLQLAIHNLYR</sequence>
<feature type="compositionally biased region" description="Pro residues" evidence="1">
    <location>
        <begin position="234"/>
        <end position="247"/>
    </location>
</feature>
<gene>
    <name evidence="3" type="ORF">LPJ64_002420</name>
</gene>
<accession>A0A9W7XJM5</accession>
<feature type="domain" description="Inositol polyphosphate-related phosphatase" evidence="2">
    <location>
        <begin position="675"/>
        <end position="1096"/>
    </location>
</feature>
<dbReference type="PANTHER" id="PTHR11200">
    <property type="entry name" value="INOSITOL 5-PHOSPHATASE"/>
    <property type="match status" value="1"/>
</dbReference>
<dbReference type="EMBL" id="JANBOH010000077">
    <property type="protein sequence ID" value="KAJ1646042.1"/>
    <property type="molecule type" value="Genomic_DNA"/>
</dbReference>
<name>A0A9W7XJM5_9FUNG</name>
<reference evidence="3" key="1">
    <citation type="submission" date="2022-07" db="EMBL/GenBank/DDBJ databases">
        <title>Phylogenomic reconstructions and comparative analyses of Kickxellomycotina fungi.</title>
        <authorList>
            <person name="Reynolds N.K."/>
            <person name="Stajich J.E."/>
            <person name="Barry K."/>
            <person name="Grigoriev I.V."/>
            <person name="Crous P."/>
            <person name="Smith M.E."/>
        </authorList>
    </citation>
    <scope>NUCLEOTIDE SEQUENCE</scope>
    <source>
        <strain evidence="3">NBRC 105413</strain>
    </source>
</reference>
<feature type="compositionally biased region" description="Pro residues" evidence="1">
    <location>
        <begin position="174"/>
        <end position="186"/>
    </location>
</feature>
<organism evidence="3 4">
    <name type="scientific">Coemansia asiatica</name>
    <dbReference type="NCBI Taxonomy" id="1052880"/>
    <lineage>
        <taxon>Eukaryota</taxon>
        <taxon>Fungi</taxon>
        <taxon>Fungi incertae sedis</taxon>
        <taxon>Zoopagomycota</taxon>
        <taxon>Kickxellomycotina</taxon>
        <taxon>Kickxellomycetes</taxon>
        <taxon>Kickxellales</taxon>
        <taxon>Kickxellaceae</taxon>
        <taxon>Coemansia</taxon>
    </lineage>
</organism>
<dbReference type="InterPro" id="IPR011047">
    <property type="entry name" value="Quinoprotein_ADH-like_sf"/>
</dbReference>